<dbReference type="GO" id="GO:0016020">
    <property type="term" value="C:membrane"/>
    <property type="evidence" value="ECO:0007669"/>
    <property type="project" value="GOC"/>
</dbReference>
<keyword evidence="6 7" id="KW-0472">Membrane</keyword>
<proteinExistence type="predicted"/>
<evidence type="ECO:0000256" key="3">
    <source>
        <dbReference type="ARBA" id="ARBA00022989"/>
    </source>
</evidence>
<evidence type="ECO:0000313" key="10">
    <source>
        <dbReference type="Proteomes" id="UP000231987"/>
    </source>
</evidence>
<organism evidence="9 10">
    <name type="scientific">Rhizobium meliloti</name>
    <name type="common">Ensifer meliloti</name>
    <name type="synonym">Sinorhizobium meliloti</name>
    <dbReference type="NCBI Taxonomy" id="382"/>
    <lineage>
        <taxon>Bacteria</taxon>
        <taxon>Pseudomonadati</taxon>
        <taxon>Pseudomonadota</taxon>
        <taxon>Alphaproteobacteria</taxon>
        <taxon>Hyphomicrobiales</taxon>
        <taxon>Rhizobiaceae</taxon>
        <taxon>Sinorhizobium/Ensifer group</taxon>
        <taxon>Sinorhizobium</taxon>
    </lineage>
</organism>
<accession>A0A2J0Z920</accession>
<keyword evidence="3 7" id="KW-1133">Transmembrane helix</keyword>
<keyword evidence="5" id="KW-0443">Lipid metabolism</keyword>
<feature type="transmembrane region" description="Helical" evidence="7">
    <location>
        <begin position="82"/>
        <end position="108"/>
    </location>
</feature>
<comment type="caution">
    <text evidence="9">The sequence shown here is derived from an EMBL/GenBank/DDBJ whole genome shotgun (WGS) entry which is preliminary data.</text>
</comment>
<dbReference type="RefSeq" id="WP_100669673.1">
    <property type="nucleotide sequence ID" value="NZ_CP141212.1"/>
</dbReference>
<dbReference type="Pfam" id="PF04116">
    <property type="entry name" value="FA_hydroxylase"/>
    <property type="match status" value="1"/>
</dbReference>
<evidence type="ECO:0000256" key="5">
    <source>
        <dbReference type="ARBA" id="ARBA00023098"/>
    </source>
</evidence>
<feature type="transmembrane region" description="Helical" evidence="7">
    <location>
        <begin position="51"/>
        <end position="76"/>
    </location>
</feature>
<dbReference type="GO" id="GO:0006643">
    <property type="term" value="P:membrane lipid metabolic process"/>
    <property type="evidence" value="ECO:0007669"/>
    <property type="project" value="TreeGrafter"/>
</dbReference>
<evidence type="ECO:0000256" key="1">
    <source>
        <dbReference type="ARBA" id="ARBA00004127"/>
    </source>
</evidence>
<evidence type="ECO:0000256" key="2">
    <source>
        <dbReference type="ARBA" id="ARBA00022692"/>
    </source>
</evidence>
<feature type="transmembrane region" description="Helical" evidence="7">
    <location>
        <begin position="12"/>
        <end position="30"/>
    </location>
</feature>
<dbReference type="Proteomes" id="UP000231987">
    <property type="component" value="Unassembled WGS sequence"/>
</dbReference>
<name>A0A2J0Z920_RHIML</name>
<feature type="domain" description="Fatty acid hydroxylase" evidence="8">
    <location>
        <begin position="96"/>
        <end position="232"/>
    </location>
</feature>
<dbReference type="GO" id="GO:0008610">
    <property type="term" value="P:lipid biosynthetic process"/>
    <property type="evidence" value="ECO:0007669"/>
    <property type="project" value="InterPro"/>
</dbReference>
<evidence type="ECO:0000256" key="6">
    <source>
        <dbReference type="ARBA" id="ARBA00023136"/>
    </source>
</evidence>
<dbReference type="GO" id="GO:0050479">
    <property type="term" value="F:glyceryl-ether monooxygenase activity"/>
    <property type="evidence" value="ECO:0007669"/>
    <property type="project" value="TreeGrafter"/>
</dbReference>
<keyword evidence="2 7" id="KW-0812">Transmembrane</keyword>
<sequence>MLYFGLAEPVWRLAAFAAAFAALAVLELIHPRLERPELVRALKARRWVTNLSILVLSSLLLRVAFPAAATGVAIWAQGRGYGVLPALGVTPPLAGLIAFIALDFAIWFEHVVFHKIPVLWRIHRVHHADPGVDVTTALRFHPLEILLSMIWKSAVIILLGAPALAVLLFEIVLNAGAMFNHANLRLPKGADRLLRQVIVTPDMHRIHHSVEKRETDSNYGFNLSVWDRLFSTYVAHPSRGDDAIETGLKAYGRVAPVKLLWSLILPFRRR</sequence>
<evidence type="ECO:0000259" key="8">
    <source>
        <dbReference type="Pfam" id="PF04116"/>
    </source>
</evidence>
<evidence type="ECO:0000313" key="9">
    <source>
        <dbReference type="EMBL" id="PJR17022.1"/>
    </source>
</evidence>
<dbReference type="PANTHER" id="PTHR21624">
    <property type="entry name" value="STEROL DESATURASE-RELATED PROTEIN"/>
    <property type="match status" value="1"/>
</dbReference>
<keyword evidence="4" id="KW-0560">Oxidoreductase</keyword>
<protein>
    <submittedName>
        <fullName evidence="9">Fatty acid hydroxylase</fullName>
    </submittedName>
</protein>
<reference evidence="9 10" key="1">
    <citation type="submission" date="2017-06" db="EMBL/GenBank/DDBJ databases">
        <title>Ensifer strains isolated from leguminous trees and herbs display diverse denitrification phenotypes with some acting as strong N2O sinks.</title>
        <authorList>
            <person name="Woliy K."/>
            <person name="Mania D."/>
            <person name="Bakken L.R."/>
            <person name="Frostegard A."/>
        </authorList>
    </citation>
    <scope>NUCLEOTIDE SEQUENCE [LARGE SCALE GENOMIC DNA]</scope>
    <source>
        <strain evidence="9 10">AC50a</strain>
    </source>
</reference>
<comment type="subcellular location">
    <subcellularLocation>
        <location evidence="1">Endomembrane system</location>
        <topology evidence="1">Multi-pass membrane protein</topology>
    </subcellularLocation>
</comment>
<dbReference type="PANTHER" id="PTHR21624:SF1">
    <property type="entry name" value="ALKYLGLYCEROL MONOOXYGENASE"/>
    <property type="match status" value="1"/>
</dbReference>
<dbReference type="EMBL" id="NJGD01000001">
    <property type="protein sequence ID" value="PJR17022.1"/>
    <property type="molecule type" value="Genomic_DNA"/>
</dbReference>
<evidence type="ECO:0000256" key="7">
    <source>
        <dbReference type="SAM" id="Phobius"/>
    </source>
</evidence>
<gene>
    <name evidence="9" type="ORF">CEJ86_02195</name>
</gene>
<feature type="transmembrane region" description="Helical" evidence="7">
    <location>
        <begin position="155"/>
        <end position="179"/>
    </location>
</feature>
<dbReference type="InterPro" id="IPR051689">
    <property type="entry name" value="Sterol_desaturase/TMEM195"/>
</dbReference>
<evidence type="ECO:0000256" key="4">
    <source>
        <dbReference type="ARBA" id="ARBA00023002"/>
    </source>
</evidence>
<dbReference type="GO" id="GO:0005506">
    <property type="term" value="F:iron ion binding"/>
    <property type="evidence" value="ECO:0007669"/>
    <property type="project" value="InterPro"/>
</dbReference>
<dbReference type="GO" id="GO:0012505">
    <property type="term" value="C:endomembrane system"/>
    <property type="evidence" value="ECO:0007669"/>
    <property type="project" value="UniProtKB-SubCell"/>
</dbReference>
<dbReference type="InterPro" id="IPR006694">
    <property type="entry name" value="Fatty_acid_hydroxylase"/>
</dbReference>
<dbReference type="AlphaFoldDB" id="A0A2J0Z920"/>